<dbReference type="PANTHER" id="PTHR16551">
    <property type="entry name" value="AGOUTI RELATED"/>
    <property type="match status" value="1"/>
</dbReference>
<keyword evidence="11" id="KW-1185">Reference proteome</keyword>
<dbReference type="InterPro" id="IPR007733">
    <property type="entry name" value="Agouti"/>
</dbReference>
<evidence type="ECO:0000313" key="10">
    <source>
        <dbReference type="EMBL" id="CAJ1081856.1"/>
    </source>
</evidence>
<dbReference type="Proteomes" id="UP001178508">
    <property type="component" value="Chromosome 20"/>
</dbReference>
<dbReference type="GO" id="GO:0008343">
    <property type="term" value="P:adult feeding behavior"/>
    <property type="evidence" value="ECO:0007669"/>
    <property type="project" value="TreeGrafter"/>
</dbReference>
<evidence type="ECO:0000256" key="2">
    <source>
        <dbReference type="ARBA" id="ARBA00022525"/>
    </source>
</evidence>
<evidence type="ECO:0000256" key="6">
    <source>
        <dbReference type="PROSITE-ProRule" id="PRU00494"/>
    </source>
</evidence>
<comment type="caution">
    <text evidence="6">Lacks conserved residue(s) required for the propagation of feature annotation.</text>
</comment>
<feature type="compositionally biased region" description="Polar residues" evidence="7">
    <location>
        <begin position="29"/>
        <end position="46"/>
    </location>
</feature>
<gene>
    <name evidence="10" type="ORF">XNOV1_A013743</name>
</gene>
<dbReference type="GO" id="GO:0005184">
    <property type="term" value="F:neuropeptide hormone activity"/>
    <property type="evidence" value="ECO:0007669"/>
    <property type="project" value="TreeGrafter"/>
</dbReference>
<feature type="signal peptide" evidence="8">
    <location>
        <begin position="1"/>
        <end position="18"/>
    </location>
</feature>
<comment type="subcellular location">
    <subcellularLocation>
        <location evidence="1">Secreted</location>
    </subcellularLocation>
</comment>
<dbReference type="SUPFAM" id="SSF57055">
    <property type="entry name" value="Agouti-related protein"/>
    <property type="match status" value="1"/>
</dbReference>
<dbReference type="GO" id="GO:0009755">
    <property type="term" value="P:hormone-mediated signaling pathway"/>
    <property type="evidence" value="ECO:0007669"/>
    <property type="project" value="InterPro"/>
</dbReference>
<dbReference type="PANTHER" id="PTHR16551:SF5">
    <property type="entry name" value="AGOUTI-RELATED PEPTIDE 2"/>
    <property type="match status" value="1"/>
</dbReference>
<evidence type="ECO:0000256" key="3">
    <source>
        <dbReference type="ARBA" id="ARBA00022729"/>
    </source>
</evidence>
<proteinExistence type="predicted"/>
<dbReference type="GO" id="GO:2000253">
    <property type="term" value="P:positive regulation of feeding behavior"/>
    <property type="evidence" value="ECO:0007669"/>
    <property type="project" value="TreeGrafter"/>
</dbReference>
<sequence length="138" mass="15232">MKLSVLLFGFLQLSFISAGLLVRDPQSRDSALTRSKAQIPKNTGSVNPGRKKPLFARRGQYERQRVRAQKPKKVPPNTLPPPPGEGLKPAKPKCSQLTQSCVPQSGCCDSGAMCHCRFFNAICFCRKTNSLNKKKSKT</sequence>
<evidence type="ECO:0000256" key="7">
    <source>
        <dbReference type="SAM" id="MobiDB-lite"/>
    </source>
</evidence>
<name>A0AAV1HA13_XYRNO</name>
<accession>A0AAV1HA13</accession>
<evidence type="ECO:0000313" key="11">
    <source>
        <dbReference type="Proteomes" id="UP001178508"/>
    </source>
</evidence>
<dbReference type="PROSITE" id="PS51150">
    <property type="entry name" value="AGOUTI_2"/>
    <property type="match status" value="1"/>
</dbReference>
<evidence type="ECO:0000259" key="9">
    <source>
        <dbReference type="PROSITE" id="PS51150"/>
    </source>
</evidence>
<feature type="disulfide bond" evidence="6">
    <location>
        <begin position="116"/>
        <end position="123"/>
    </location>
</feature>
<feature type="region of interest" description="Disordered" evidence="7">
    <location>
        <begin position="29"/>
        <end position="92"/>
    </location>
</feature>
<dbReference type="AlphaFoldDB" id="A0AAV1HA13"/>
<dbReference type="GO" id="GO:0007218">
    <property type="term" value="P:neuropeptide signaling pathway"/>
    <property type="evidence" value="ECO:0007669"/>
    <property type="project" value="TreeGrafter"/>
</dbReference>
<protein>
    <submittedName>
        <fullName evidence="10">Agouti-signaling protein-like</fullName>
    </submittedName>
</protein>
<evidence type="ECO:0000256" key="8">
    <source>
        <dbReference type="SAM" id="SignalP"/>
    </source>
</evidence>
<feature type="chain" id="PRO_5043785240" evidence="8">
    <location>
        <begin position="19"/>
        <end position="138"/>
    </location>
</feature>
<dbReference type="SMART" id="SM00792">
    <property type="entry name" value="Agouti"/>
    <property type="match status" value="1"/>
</dbReference>
<dbReference type="GO" id="GO:0070996">
    <property type="term" value="F:type 1 melanocortin receptor binding"/>
    <property type="evidence" value="ECO:0007669"/>
    <property type="project" value="TreeGrafter"/>
</dbReference>
<feature type="domain" description="Agouti" evidence="9">
    <location>
        <begin position="94"/>
        <end position="132"/>
    </location>
</feature>
<dbReference type="InterPro" id="IPR036836">
    <property type="entry name" value="Agouti_dom_sf"/>
</dbReference>
<dbReference type="InterPro" id="IPR027300">
    <property type="entry name" value="Agouti_dom"/>
</dbReference>
<keyword evidence="4" id="KW-0960">Knottin</keyword>
<evidence type="ECO:0000256" key="1">
    <source>
        <dbReference type="ARBA" id="ARBA00004613"/>
    </source>
</evidence>
<dbReference type="Pfam" id="PF05039">
    <property type="entry name" value="Agouti"/>
    <property type="match status" value="1"/>
</dbReference>
<reference evidence="10" key="1">
    <citation type="submission" date="2023-08" db="EMBL/GenBank/DDBJ databases">
        <authorList>
            <person name="Alioto T."/>
            <person name="Alioto T."/>
            <person name="Gomez Garrido J."/>
        </authorList>
    </citation>
    <scope>NUCLEOTIDE SEQUENCE</scope>
</reference>
<keyword evidence="2" id="KW-0964">Secreted</keyword>
<keyword evidence="3 8" id="KW-0732">Signal</keyword>
<evidence type="ECO:0000256" key="4">
    <source>
        <dbReference type="ARBA" id="ARBA00022854"/>
    </source>
</evidence>
<dbReference type="EMBL" id="OY660883">
    <property type="protein sequence ID" value="CAJ1081856.1"/>
    <property type="molecule type" value="Genomic_DNA"/>
</dbReference>
<keyword evidence="5 6" id="KW-1015">Disulfide bond</keyword>
<dbReference type="Gene3D" id="4.10.760.10">
    <property type="entry name" value="Agouti domain"/>
    <property type="match status" value="1"/>
</dbReference>
<dbReference type="GO" id="GO:0005615">
    <property type="term" value="C:extracellular space"/>
    <property type="evidence" value="ECO:0007669"/>
    <property type="project" value="TreeGrafter"/>
</dbReference>
<evidence type="ECO:0000256" key="5">
    <source>
        <dbReference type="ARBA" id="ARBA00023157"/>
    </source>
</evidence>
<organism evidence="10 11">
    <name type="scientific">Xyrichtys novacula</name>
    <name type="common">Pearly razorfish</name>
    <name type="synonym">Hemipteronotus novacula</name>
    <dbReference type="NCBI Taxonomy" id="13765"/>
    <lineage>
        <taxon>Eukaryota</taxon>
        <taxon>Metazoa</taxon>
        <taxon>Chordata</taxon>
        <taxon>Craniata</taxon>
        <taxon>Vertebrata</taxon>
        <taxon>Euteleostomi</taxon>
        <taxon>Actinopterygii</taxon>
        <taxon>Neopterygii</taxon>
        <taxon>Teleostei</taxon>
        <taxon>Neoteleostei</taxon>
        <taxon>Acanthomorphata</taxon>
        <taxon>Eupercaria</taxon>
        <taxon>Labriformes</taxon>
        <taxon>Labridae</taxon>
        <taxon>Xyrichtys</taxon>
    </lineage>
</organism>
<feature type="disulfide bond" evidence="6">
    <location>
        <begin position="107"/>
        <end position="125"/>
    </location>
</feature>